<name>A0A669EBN3_ORENI</name>
<feature type="domain" description="Ig-like" evidence="13">
    <location>
        <begin position="314"/>
        <end position="406"/>
    </location>
</feature>
<dbReference type="InterPro" id="IPR051713">
    <property type="entry name" value="T-cell_Activation_Regulation"/>
</dbReference>
<keyword evidence="5 12" id="KW-1133">Transmembrane helix</keyword>
<feature type="domain" description="Ig-like" evidence="13">
    <location>
        <begin position="166"/>
        <end position="299"/>
    </location>
</feature>
<dbReference type="GO" id="GO:0031295">
    <property type="term" value="P:T cell costimulation"/>
    <property type="evidence" value="ECO:0007669"/>
    <property type="project" value="TreeGrafter"/>
</dbReference>
<keyword evidence="3 12" id="KW-0812">Transmembrane</keyword>
<protein>
    <recommendedName>
        <fullName evidence="13">Ig-like domain-containing protein</fullName>
    </recommendedName>
</protein>
<dbReference type="PANTHER" id="PTHR25466:SF14">
    <property type="entry name" value="BUTYROPHILIN SUBFAMILY 2 MEMBER A2-LIKE-RELATED"/>
    <property type="match status" value="1"/>
</dbReference>
<dbReference type="InterPro" id="IPR003599">
    <property type="entry name" value="Ig_sub"/>
</dbReference>
<keyword evidence="9" id="KW-0325">Glycoprotein</keyword>
<feature type="domain" description="Ig-like" evidence="13">
    <location>
        <begin position="740"/>
        <end position="829"/>
    </location>
</feature>
<evidence type="ECO:0000313" key="14">
    <source>
        <dbReference type="Ensembl" id="ENSONIP00000068456.1"/>
    </source>
</evidence>
<dbReference type="AlphaFoldDB" id="A0A669EBN3"/>
<dbReference type="GO" id="GO:0042130">
    <property type="term" value="P:negative regulation of T cell proliferation"/>
    <property type="evidence" value="ECO:0007669"/>
    <property type="project" value="TreeGrafter"/>
</dbReference>
<dbReference type="Proteomes" id="UP000005207">
    <property type="component" value="Unplaced"/>
</dbReference>
<evidence type="ECO:0000256" key="7">
    <source>
        <dbReference type="ARBA" id="ARBA00023157"/>
    </source>
</evidence>
<feature type="domain" description="Ig-like" evidence="13">
    <location>
        <begin position="601"/>
        <end position="734"/>
    </location>
</feature>
<feature type="domain" description="Ig-like" evidence="13">
    <location>
        <begin position="50"/>
        <end position="153"/>
    </location>
</feature>
<evidence type="ECO:0000256" key="5">
    <source>
        <dbReference type="ARBA" id="ARBA00022989"/>
    </source>
</evidence>
<feature type="region of interest" description="Disordered" evidence="11">
    <location>
        <begin position="91"/>
        <end position="114"/>
    </location>
</feature>
<proteinExistence type="predicted"/>
<keyword evidence="2" id="KW-1003">Cell membrane</keyword>
<dbReference type="InterPro" id="IPR036179">
    <property type="entry name" value="Ig-like_dom_sf"/>
</dbReference>
<evidence type="ECO:0000256" key="10">
    <source>
        <dbReference type="ARBA" id="ARBA00023319"/>
    </source>
</evidence>
<dbReference type="Gene3D" id="2.60.40.10">
    <property type="entry name" value="Immunoglobulins"/>
    <property type="match status" value="8"/>
</dbReference>
<reference evidence="14" key="1">
    <citation type="submission" date="2025-08" db="UniProtKB">
        <authorList>
            <consortium name="Ensembl"/>
        </authorList>
    </citation>
    <scope>IDENTIFICATION</scope>
</reference>
<evidence type="ECO:0000256" key="2">
    <source>
        <dbReference type="ARBA" id="ARBA00022475"/>
    </source>
</evidence>
<dbReference type="GeneTree" id="ENSGT00990000203878"/>
<dbReference type="Pfam" id="PF07686">
    <property type="entry name" value="V-set"/>
    <property type="match status" value="1"/>
</dbReference>
<keyword evidence="7" id="KW-1015">Disulfide bond</keyword>
<dbReference type="InterPro" id="IPR007110">
    <property type="entry name" value="Ig-like_dom"/>
</dbReference>
<sequence length="866" mass="100044">MKTDSLRTGDFSLTLRNPITSDSGTYICTITAFGNERTLTEVELQVKVSHQVFTVEVYEGAESVLLPCHIPFVSGPTTVMWSRYDLNPPTVHQRQQEEDELTDQNQRYRDRTSMKTDALQTGDFSLTLRKPHIFDSSNYTCTIRVTGEEPRLTDVQLQVKEPYTFPAEASVILAVLAVAAIVGLGVYLWKLFYRVPQVEVNSGVESVQLACKTTLHLPEDAKVEWMDSNFEKVHVYKNGSDQPEEQHQAYRDRTKMNEDLLKTGDLSLTLKHPTDGEAGKYTCTVYNKERKILLKKRVELQFKVPQVEVDSEVESVQLPCKTTIHLPEDAKVEWMDNRKVHVYENGSDQPEEQHQVYRNRTKMNEDLLKTGDLSLTLKYPTDGDNRTYTCTVYSREGNILLKKQVELKVRVPQVEVDSGVESVQLPFNTTLHLPEDAKVEWMESKYDLKVHVYKNGSDQPEKQHQRYRGRTKMNEDLLKTGDLSLTLKYPTDWDTRTYTCTVYSREGNILLKRKVELKVRVPQVEVDSGVESVQLPFNTTLHLPEDAKVEWKDKGSRMVYFHQNGSDQLEEQHQAFRDRTKMNEDLLKTGDLSLTLKYPTDGDTRTYTCTVYSREGNILLKRKVELKVRVPQVEVDSGVESVQLPFNTTLHLPEDAKVEWKDRGSRKVHVYKNGSDQPHKQHQAYKDRTKMNEDLLKTGDLSLTLKYPTDGDNSTYTCTVYSREGNILLKRKVELKVRVCQVEVEEGAESVQLPFRTTQNLPEDAKVKWRENKFLGNILHVYKNGSDQPDKQHQVYRDRTKMNEDLLKTGDLSLTLKYPTERDSGRYRCLFLRKADIIRWNTVLLKVKGLFLSLFCYLFLCVCIHF</sequence>
<reference evidence="14" key="2">
    <citation type="submission" date="2025-09" db="UniProtKB">
        <authorList>
            <consortium name="Ensembl"/>
        </authorList>
    </citation>
    <scope>IDENTIFICATION</scope>
</reference>
<dbReference type="SUPFAM" id="SSF48726">
    <property type="entry name" value="Immunoglobulin"/>
    <property type="match status" value="8"/>
</dbReference>
<feature type="transmembrane region" description="Helical" evidence="12">
    <location>
        <begin position="169"/>
        <end position="189"/>
    </location>
</feature>
<evidence type="ECO:0000256" key="4">
    <source>
        <dbReference type="ARBA" id="ARBA00022729"/>
    </source>
</evidence>
<evidence type="ECO:0000256" key="9">
    <source>
        <dbReference type="ARBA" id="ARBA00023180"/>
    </source>
</evidence>
<keyword evidence="6 12" id="KW-0472">Membrane</keyword>
<evidence type="ECO:0000256" key="12">
    <source>
        <dbReference type="SAM" id="Phobius"/>
    </source>
</evidence>
<dbReference type="GO" id="GO:0006955">
    <property type="term" value="P:immune response"/>
    <property type="evidence" value="ECO:0007669"/>
    <property type="project" value="TreeGrafter"/>
</dbReference>
<organism evidence="14 15">
    <name type="scientific">Oreochromis niloticus</name>
    <name type="common">Nile tilapia</name>
    <name type="synonym">Tilapia nilotica</name>
    <dbReference type="NCBI Taxonomy" id="8128"/>
    <lineage>
        <taxon>Eukaryota</taxon>
        <taxon>Metazoa</taxon>
        <taxon>Chordata</taxon>
        <taxon>Craniata</taxon>
        <taxon>Vertebrata</taxon>
        <taxon>Euteleostomi</taxon>
        <taxon>Actinopterygii</taxon>
        <taxon>Neopterygii</taxon>
        <taxon>Teleostei</taxon>
        <taxon>Neoteleostei</taxon>
        <taxon>Acanthomorphata</taxon>
        <taxon>Ovalentaria</taxon>
        <taxon>Cichlomorphae</taxon>
        <taxon>Cichliformes</taxon>
        <taxon>Cichlidae</taxon>
        <taxon>African cichlids</taxon>
        <taxon>Pseudocrenilabrinae</taxon>
        <taxon>Oreochromini</taxon>
        <taxon>Oreochromis</taxon>
    </lineage>
</organism>
<dbReference type="GO" id="GO:0071222">
    <property type="term" value="P:cellular response to lipopolysaccharide"/>
    <property type="evidence" value="ECO:0007669"/>
    <property type="project" value="TreeGrafter"/>
</dbReference>
<comment type="subcellular location">
    <subcellularLocation>
        <location evidence="1">Cell membrane</location>
        <topology evidence="1">Single-pass type I membrane protein</topology>
    </subcellularLocation>
</comment>
<evidence type="ECO:0000256" key="1">
    <source>
        <dbReference type="ARBA" id="ARBA00004251"/>
    </source>
</evidence>
<dbReference type="PROSITE" id="PS50835">
    <property type="entry name" value="IG_LIKE"/>
    <property type="match status" value="5"/>
</dbReference>
<dbReference type="Ensembl" id="ENSONIT00000085615.1">
    <property type="protein sequence ID" value="ENSONIP00000068456.1"/>
    <property type="gene ID" value="ENSONIG00000027292.1"/>
</dbReference>
<evidence type="ECO:0000313" key="15">
    <source>
        <dbReference type="Proteomes" id="UP000005207"/>
    </source>
</evidence>
<evidence type="ECO:0000256" key="3">
    <source>
        <dbReference type="ARBA" id="ARBA00022692"/>
    </source>
</evidence>
<dbReference type="PANTHER" id="PTHR25466">
    <property type="entry name" value="T-LYMPHOCYTE ACTIVATION ANTIGEN"/>
    <property type="match status" value="1"/>
</dbReference>
<dbReference type="GO" id="GO:0007166">
    <property type="term" value="P:cell surface receptor signaling pathway"/>
    <property type="evidence" value="ECO:0007669"/>
    <property type="project" value="TreeGrafter"/>
</dbReference>
<dbReference type="GO" id="GO:0009897">
    <property type="term" value="C:external side of plasma membrane"/>
    <property type="evidence" value="ECO:0007669"/>
    <property type="project" value="TreeGrafter"/>
</dbReference>
<accession>A0A669EBN3</accession>
<dbReference type="InterPro" id="IPR013106">
    <property type="entry name" value="Ig_V-set"/>
</dbReference>
<keyword evidence="15" id="KW-1185">Reference proteome</keyword>
<evidence type="ECO:0000259" key="13">
    <source>
        <dbReference type="PROSITE" id="PS50835"/>
    </source>
</evidence>
<evidence type="ECO:0000256" key="8">
    <source>
        <dbReference type="ARBA" id="ARBA00023170"/>
    </source>
</evidence>
<keyword evidence="8" id="KW-0675">Receptor</keyword>
<dbReference type="GO" id="GO:0042102">
    <property type="term" value="P:positive regulation of T cell proliferation"/>
    <property type="evidence" value="ECO:0007669"/>
    <property type="project" value="TreeGrafter"/>
</dbReference>
<dbReference type="InterPro" id="IPR013783">
    <property type="entry name" value="Ig-like_fold"/>
</dbReference>
<evidence type="ECO:0000256" key="6">
    <source>
        <dbReference type="ARBA" id="ARBA00023136"/>
    </source>
</evidence>
<keyword evidence="10" id="KW-0393">Immunoglobulin domain</keyword>
<dbReference type="SMART" id="SM00409">
    <property type="entry name" value="IG"/>
    <property type="match status" value="7"/>
</dbReference>
<keyword evidence="4" id="KW-0732">Signal</keyword>
<evidence type="ECO:0000256" key="11">
    <source>
        <dbReference type="SAM" id="MobiDB-lite"/>
    </source>
</evidence>